<accession>A0ABW3NPA7</accession>
<comment type="caution">
    <text evidence="1">The sequence shown here is derived from an EMBL/GenBank/DDBJ whole genome shotgun (WGS) entry which is preliminary data.</text>
</comment>
<organism evidence="1 2">
    <name type="scientific">Salegentibacter chungangensis</name>
    <dbReference type="NCBI Taxonomy" id="1335724"/>
    <lineage>
        <taxon>Bacteria</taxon>
        <taxon>Pseudomonadati</taxon>
        <taxon>Bacteroidota</taxon>
        <taxon>Flavobacteriia</taxon>
        <taxon>Flavobacteriales</taxon>
        <taxon>Flavobacteriaceae</taxon>
        <taxon>Salegentibacter</taxon>
    </lineage>
</organism>
<name>A0ABW3NPA7_9FLAO</name>
<protein>
    <submittedName>
        <fullName evidence="1">Uncharacterized protein</fullName>
    </submittedName>
</protein>
<evidence type="ECO:0000313" key="2">
    <source>
        <dbReference type="Proteomes" id="UP001597131"/>
    </source>
</evidence>
<evidence type="ECO:0000313" key="1">
    <source>
        <dbReference type="EMBL" id="MFD1094571.1"/>
    </source>
</evidence>
<reference evidence="2" key="1">
    <citation type="journal article" date="2019" name="Int. J. Syst. Evol. Microbiol.">
        <title>The Global Catalogue of Microorganisms (GCM) 10K type strain sequencing project: providing services to taxonomists for standard genome sequencing and annotation.</title>
        <authorList>
            <consortium name="The Broad Institute Genomics Platform"/>
            <consortium name="The Broad Institute Genome Sequencing Center for Infectious Disease"/>
            <person name="Wu L."/>
            <person name="Ma J."/>
        </authorList>
    </citation>
    <scope>NUCLEOTIDE SEQUENCE [LARGE SCALE GENOMIC DNA]</scope>
    <source>
        <strain evidence="2">CCUG 64793</strain>
    </source>
</reference>
<gene>
    <name evidence="1" type="ORF">ACFQ3Q_02315</name>
</gene>
<keyword evidence="2" id="KW-1185">Reference proteome</keyword>
<dbReference type="EMBL" id="JBHTLI010000001">
    <property type="protein sequence ID" value="MFD1094571.1"/>
    <property type="molecule type" value="Genomic_DNA"/>
</dbReference>
<dbReference type="Proteomes" id="UP001597131">
    <property type="component" value="Unassembled WGS sequence"/>
</dbReference>
<sequence length="276" mass="30530">MPLQADLDAAGVGRQEFQRRTASISTTGDFYIAFRFRAEINAADDGTRWRIDNVTVDAGGSGGGDTGGSFTNYIETFEDFDESATYDPPYLESKGFEQYQFTTFAEDNNILFEPETNGNYPSLEDVTVEGGSGFRFQYFAETNNTEPGAGVFGDFDVVLVSPGQENANGDFTVNIDARRFFSETSGTVTWYWTNNYTPGEGFTEANWNSLGSDDAQDLNDSGSFVRKSFNIPSSSGTLYFAIRVEGTTNDGGTPDTTRDGNYRFRVRFDNLQIKQN</sequence>
<dbReference type="RefSeq" id="WP_380742521.1">
    <property type="nucleotide sequence ID" value="NZ_JBHTLI010000001.1"/>
</dbReference>
<proteinExistence type="predicted"/>